<evidence type="ECO:0008006" key="4">
    <source>
        <dbReference type="Google" id="ProtNLM"/>
    </source>
</evidence>
<dbReference type="Pfam" id="PF11777">
    <property type="entry name" value="DUF3316"/>
    <property type="match status" value="1"/>
</dbReference>
<evidence type="ECO:0000313" key="3">
    <source>
        <dbReference type="Proteomes" id="UP000029224"/>
    </source>
</evidence>
<evidence type="ECO:0000313" key="2">
    <source>
        <dbReference type="EMBL" id="GAL37219.1"/>
    </source>
</evidence>
<keyword evidence="3" id="KW-1185">Reference proteome</keyword>
<organism evidence="2 3">
    <name type="scientific">Vibrio maritimus</name>
    <dbReference type="NCBI Taxonomy" id="990268"/>
    <lineage>
        <taxon>Bacteria</taxon>
        <taxon>Pseudomonadati</taxon>
        <taxon>Pseudomonadota</taxon>
        <taxon>Gammaproteobacteria</taxon>
        <taxon>Vibrionales</taxon>
        <taxon>Vibrionaceae</taxon>
        <taxon>Vibrio</taxon>
    </lineage>
</organism>
<sequence length="112" mass="12306">MKKLLSLAAVFAMVPAVSYAQFDNIYGNGGVHTAVYATEAEAIAEGNQIMETLSSTPSHELVYILRTPHKSLKHNSVEIYDADVKVKTVASADGAPMYQGFVDVEYRFARYD</sequence>
<comment type="caution">
    <text evidence="2">The sequence shown here is derived from an EMBL/GenBank/DDBJ whole genome shotgun (WGS) entry which is preliminary data.</text>
</comment>
<dbReference type="Proteomes" id="UP000029224">
    <property type="component" value="Unassembled WGS sequence"/>
</dbReference>
<dbReference type="AlphaFoldDB" id="A0A090TEL2"/>
<reference evidence="2 3" key="2">
    <citation type="submission" date="2014-09" db="EMBL/GenBank/DDBJ databases">
        <authorList>
            <consortium name="NBRP consortium"/>
            <person name="Sawabe T."/>
            <person name="Meirelles P."/>
            <person name="Nakanishi M."/>
            <person name="Sayaka M."/>
            <person name="Hattori M."/>
            <person name="Ohkuma M."/>
        </authorList>
    </citation>
    <scope>NUCLEOTIDE SEQUENCE [LARGE SCALE GENOMIC DNA]</scope>
    <source>
        <strain evidence="2 3">JCM 19240</strain>
    </source>
</reference>
<dbReference type="InterPro" id="IPR016879">
    <property type="entry name" value="UCP028299"/>
</dbReference>
<gene>
    <name evidence="2" type="ORF">JCM19240_4622</name>
</gene>
<accession>A0A090TEL2</accession>
<keyword evidence="1" id="KW-0732">Signal</keyword>
<dbReference type="OrthoDB" id="5873972at2"/>
<feature type="signal peptide" evidence="1">
    <location>
        <begin position="1"/>
        <end position="20"/>
    </location>
</feature>
<evidence type="ECO:0000256" key="1">
    <source>
        <dbReference type="SAM" id="SignalP"/>
    </source>
</evidence>
<protein>
    <recommendedName>
        <fullName evidence="4">Acyl-CoA synthetase</fullName>
    </recommendedName>
</protein>
<reference evidence="2 3" key="1">
    <citation type="submission" date="2014-09" db="EMBL/GenBank/DDBJ databases">
        <title>Vibrio maritimus JCM 19240. (C210) whole genome shotgun sequence.</title>
        <authorList>
            <person name="Sawabe T."/>
            <person name="Meirelles P."/>
            <person name="Nakanishi M."/>
            <person name="Sayaka M."/>
            <person name="Hattori M."/>
            <person name="Ohkuma M."/>
        </authorList>
    </citation>
    <scope>NUCLEOTIDE SEQUENCE [LARGE SCALE GENOMIC DNA]</scope>
    <source>
        <strain evidence="2 3">JCM 19240</strain>
    </source>
</reference>
<proteinExistence type="predicted"/>
<feature type="chain" id="PRO_5001864465" description="Acyl-CoA synthetase" evidence="1">
    <location>
        <begin position="21"/>
        <end position="112"/>
    </location>
</feature>
<dbReference type="EMBL" id="BBMT01000015">
    <property type="protein sequence ID" value="GAL37219.1"/>
    <property type="molecule type" value="Genomic_DNA"/>
</dbReference>
<name>A0A090TEL2_9VIBR</name>